<dbReference type="InterPro" id="IPR036291">
    <property type="entry name" value="NAD(P)-bd_dom_sf"/>
</dbReference>
<gene>
    <name evidence="5" type="primary">Necator_chrV.g20720</name>
    <name evidence="5" type="ORF">RB195_015927</name>
</gene>
<organism evidence="5 6">
    <name type="scientific">Necator americanus</name>
    <name type="common">Human hookworm</name>
    <dbReference type="NCBI Taxonomy" id="51031"/>
    <lineage>
        <taxon>Eukaryota</taxon>
        <taxon>Metazoa</taxon>
        <taxon>Ecdysozoa</taxon>
        <taxon>Nematoda</taxon>
        <taxon>Chromadorea</taxon>
        <taxon>Rhabditida</taxon>
        <taxon>Rhabditina</taxon>
        <taxon>Rhabditomorpha</taxon>
        <taxon>Strongyloidea</taxon>
        <taxon>Ancylostomatidae</taxon>
        <taxon>Bunostominae</taxon>
        <taxon>Necator</taxon>
    </lineage>
</organism>
<keyword evidence="3" id="KW-0812">Transmembrane</keyword>
<proteinExistence type="inferred from homology"/>
<dbReference type="Gene3D" id="3.40.50.720">
    <property type="entry name" value="NAD(P)-binding Rossmann-like Domain"/>
    <property type="match status" value="1"/>
</dbReference>
<evidence type="ECO:0000256" key="3">
    <source>
        <dbReference type="SAM" id="Phobius"/>
    </source>
</evidence>
<dbReference type="InterPro" id="IPR005097">
    <property type="entry name" value="Sacchrp_dh_NADP-bd"/>
</dbReference>
<feature type="transmembrane region" description="Helical" evidence="3">
    <location>
        <begin position="334"/>
        <end position="353"/>
    </location>
</feature>
<evidence type="ECO:0000256" key="2">
    <source>
        <dbReference type="SAM" id="MobiDB-lite"/>
    </source>
</evidence>
<comment type="similarity">
    <text evidence="1">Belongs to the saccharopine dehydrogenase family.</text>
</comment>
<dbReference type="PANTHER" id="PTHR12286:SF5">
    <property type="entry name" value="SACCHAROPINE DEHYDROGENASE-LIKE OXIDOREDUCTASE"/>
    <property type="match status" value="1"/>
</dbReference>
<dbReference type="Proteomes" id="UP001303046">
    <property type="component" value="Unassembled WGS sequence"/>
</dbReference>
<dbReference type="InterPro" id="IPR051276">
    <property type="entry name" value="Saccharopine_DH-like_oxidrdct"/>
</dbReference>
<feature type="region of interest" description="Disordered" evidence="2">
    <location>
        <begin position="1"/>
        <end position="42"/>
    </location>
</feature>
<dbReference type="EMBL" id="JAVFWL010000005">
    <property type="protein sequence ID" value="KAK6758406.1"/>
    <property type="molecule type" value="Genomic_DNA"/>
</dbReference>
<feature type="domain" description="Saccharopine dehydrogenase NADP binding" evidence="4">
    <location>
        <begin position="64"/>
        <end position="196"/>
    </location>
</feature>
<evidence type="ECO:0000313" key="5">
    <source>
        <dbReference type="EMBL" id="KAK6758406.1"/>
    </source>
</evidence>
<keyword evidence="3" id="KW-0472">Membrane</keyword>
<evidence type="ECO:0000259" key="4">
    <source>
        <dbReference type="Pfam" id="PF03435"/>
    </source>
</evidence>
<name>A0ABR1E6X7_NECAM</name>
<dbReference type="Pfam" id="PF03435">
    <property type="entry name" value="Sacchrp_dh_NADP"/>
    <property type="match status" value="1"/>
</dbReference>
<comment type="caution">
    <text evidence="5">The sequence shown here is derived from an EMBL/GenBank/DDBJ whole genome shotgun (WGS) entry which is preliminary data.</text>
</comment>
<keyword evidence="6" id="KW-1185">Reference proteome</keyword>
<accession>A0ABR1E6X7</accession>
<evidence type="ECO:0000256" key="1">
    <source>
        <dbReference type="ARBA" id="ARBA00038048"/>
    </source>
</evidence>
<reference evidence="5 6" key="1">
    <citation type="submission" date="2023-08" db="EMBL/GenBank/DDBJ databases">
        <title>A Necator americanus chromosomal reference genome.</title>
        <authorList>
            <person name="Ilik V."/>
            <person name="Petrzelkova K.J."/>
            <person name="Pardy F."/>
            <person name="Fuh T."/>
            <person name="Niatou-Singa F.S."/>
            <person name="Gouil Q."/>
            <person name="Baker L."/>
            <person name="Ritchie M.E."/>
            <person name="Jex A.R."/>
            <person name="Gazzola D."/>
            <person name="Li H."/>
            <person name="Toshio Fujiwara R."/>
            <person name="Zhan B."/>
            <person name="Aroian R.V."/>
            <person name="Pafco B."/>
            <person name="Schwarz E.M."/>
        </authorList>
    </citation>
    <scope>NUCLEOTIDE SEQUENCE [LARGE SCALE GENOMIC DNA]</scope>
    <source>
        <strain evidence="5 6">Aroian</strain>
        <tissue evidence="5">Whole animal</tissue>
    </source>
</reference>
<protein>
    <recommendedName>
        <fullName evidence="4">Saccharopine dehydrogenase NADP binding domain-containing protein</fullName>
    </recommendedName>
</protein>
<feature type="compositionally biased region" description="Pro residues" evidence="2">
    <location>
        <begin position="24"/>
        <end position="38"/>
    </location>
</feature>
<evidence type="ECO:0000313" key="6">
    <source>
        <dbReference type="Proteomes" id="UP001303046"/>
    </source>
</evidence>
<keyword evidence="3" id="KW-1133">Transmembrane helix</keyword>
<sequence length="484" mass="53323">MRCGDLTAPPPPTIGKREKGRDTPQPPPPSPPPPPPPHINATKWRRRSSWFWGTKKTMSRFDLVIYGASGFTGAYIVERLVTSKYYEGLNFAVAGRNQAKLQKVLDEVSKKTGKDIVSTPIIIADSADEHSLADMARRAKVIVNAVGPYRLYGEAVVKAAVENGASHVDISGEPAFLEQMQMLYGEKAKEKGVYVVGACGWDSIPCDMGVNFLKEKFDGDLNHVESFVQMTTGPSGYSLNDGTYQTLILGISGMKSDGLGRIRRSIMPEKIVKGTVKPPKRGPLWQIHEKELDGWALPFMGSDKSIVNRSQYYDAVNNGKRPVHIETYLRVSSLLWAVLLAAWLVIFALLAQFKFTRKILQKYPDICSFNIFKASGPTEQQIKEAGFIYWFFGYGYANHKPMTEQHLGNPDQRMVVSCKGPDAGYMATSACALSAALSVVRDSHSLPHGGGVFTTASAFAKTNIYSYLDSFGITFQVESAQSQV</sequence>
<dbReference type="SUPFAM" id="SSF51735">
    <property type="entry name" value="NAD(P)-binding Rossmann-fold domains"/>
    <property type="match status" value="1"/>
</dbReference>
<dbReference type="PANTHER" id="PTHR12286">
    <property type="entry name" value="SACCHAROPINE DEHYDROGENASE-LIKE OXIDOREDUCTASE"/>
    <property type="match status" value="1"/>
</dbReference>